<evidence type="ECO:0000256" key="1">
    <source>
        <dbReference type="ARBA" id="ARBA00022679"/>
    </source>
</evidence>
<dbReference type="Proteomes" id="UP000886879">
    <property type="component" value="Unassembled WGS sequence"/>
</dbReference>
<evidence type="ECO:0000259" key="3">
    <source>
        <dbReference type="Pfam" id="PF26337"/>
    </source>
</evidence>
<sequence length="351" mass="39674">MKQFCIVERDSHEFHAGSKARNDVGEILTAQGWTALPVHRSQGKGTPDKLKMAAVTWMDWRGVAKQLSPGDTLLVQYPLDMYPKVSRLAIPFLRGMKEKGVQLIFLIHDLDSLRGVEGNGERQFLELGDLLIAHNQEMTEYLCERGYGDKAIRTLDLFDYLLEEEPTACNTQDPWEVVVAGNLRPDKAGYVYRLGQLDSKVRFRLYGPNYQEGVPQVGVKYCGQFPPEQLPQTLRGGFGLVWDGDRLDCCDGVYGTYLKYNNPHKASLYLACGIPVMVWDQSALADYVVEHHLGIAVGSLEELPRRLQHMSREEYQTLCQGAREMGARLRRGAMLGRVLRAYESSKDEVTE</sequence>
<evidence type="ECO:0000313" key="4">
    <source>
        <dbReference type="EMBL" id="HIQ60669.1"/>
    </source>
</evidence>
<accession>A0A9D0YRZ7</accession>
<evidence type="ECO:0008006" key="6">
    <source>
        <dbReference type="Google" id="ProtNLM"/>
    </source>
</evidence>
<protein>
    <recommendedName>
        <fullName evidence="6">Galactofuranosyltransferase</fullName>
    </recommendedName>
</protein>
<dbReference type="InterPro" id="IPR058592">
    <property type="entry name" value="Gtf3_C"/>
</dbReference>
<dbReference type="Pfam" id="PF26334">
    <property type="entry name" value="Gtf3_N"/>
    <property type="match status" value="1"/>
</dbReference>
<gene>
    <name evidence="4" type="ORF">IAD31_03615</name>
</gene>
<keyword evidence="1" id="KW-0808">Transferase</keyword>
<evidence type="ECO:0000313" key="5">
    <source>
        <dbReference type="Proteomes" id="UP000886879"/>
    </source>
</evidence>
<feature type="domain" description="Glucosyltransferase 3-like N-terminal" evidence="2">
    <location>
        <begin position="12"/>
        <end position="152"/>
    </location>
</feature>
<proteinExistence type="predicted"/>
<name>A0A9D0YRZ7_9FIRM</name>
<reference evidence="4" key="1">
    <citation type="submission" date="2020-10" db="EMBL/GenBank/DDBJ databases">
        <authorList>
            <person name="Gilroy R."/>
        </authorList>
    </citation>
    <scope>NUCLEOTIDE SEQUENCE</scope>
    <source>
        <strain evidence="4">ChiGjej2B2-12916</strain>
    </source>
</reference>
<evidence type="ECO:0000259" key="2">
    <source>
        <dbReference type="Pfam" id="PF26334"/>
    </source>
</evidence>
<dbReference type="AlphaFoldDB" id="A0A9D0YRZ7"/>
<dbReference type="EMBL" id="DVFO01000034">
    <property type="protein sequence ID" value="HIQ60669.1"/>
    <property type="molecule type" value="Genomic_DNA"/>
</dbReference>
<dbReference type="Pfam" id="PF26337">
    <property type="entry name" value="Gtf3_C"/>
    <property type="match status" value="1"/>
</dbReference>
<reference evidence="4" key="2">
    <citation type="journal article" date="2021" name="PeerJ">
        <title>Extensive microbial diversity within the chicken gut microbiome revealed by metagenomics and culture.</title>
        <authorList>
            <person name="Gilroy R."/>
            <person name="Ravi A."/>
            <person name="Getino M."/>
            <person name="Pursley I."/>
            <person name="Horton D.L."/>
            <person name="Alikhan N.F."/>
            <person name="Baker D."/>
            <person name="Gharbi K."/>
            <person name="Hall N."/>
            <person name="Watson M."/>
            <person name="Adriaenssens E.M."/>
            <person name="Foster-Nyarko E."/>
            <person name="Jarju S."/>
            <person name="Secka A."/>
            <person name="Antonio M."/>
            <person name="Oren A."/>
            <person name="Chaudhuri R.R."/>
            <person name="La Ragione R."/>
            <person name="Hildebrand F."/>
            <person name="Pallen M.J."/>
        </authorList>
    </citation>
    <scope>NUCLEOTIDE SEQUENCE</scope>
    <source>
        <strain evidence="4">ChiGjej2B2-12916</strain>
    </source>
</reference>
<dbReference type="Gene3D" id="3.40.50.2000">
    <property type="entry name" value="Glycogen Phosphorylase B"/>
    <property type="match status" value="2"/>
</dbReference>
<comment type="caution">
    <text evidence="4">The sequence shown here is derived from an EMBL/GenBank/DDBJ whole genome shotgun (WGS) entry which is preliminary data.</text>
</comment>
<feature type="domain" description="Glucosyltransferase 3-like C-terminal" evidence="3">
    <location>
        <begin position="177"/>
        <end position="340"/>
    </location>
</feature>
<dbReference type="PIRSF" id="PIRSF007023">
    <property type="entry name" value="UDP-Galf_transf"/>
    <property type="match status" value="1"/>
</dbReference>
<organism evidence="4 5">
    <name type="scientific">Candidatus Enterenecus faecium</name>
    <dbReference type="NCBI Taxonomy" id="2840780"/>
    <lineage>
        <taxon>Bacteria</taxon>
        <taxon>Bacillati</taxon>
        <taxon>Bacillota</taxon>
        <taxon>Clostridia</taxon>
        <taxon>Eubacteriales</taxon>
        <taxon>Candidatus Enterenecus</taxon>
    </lineage>
</organism>
<dbReference type="InterPro" id="IPR058591">
    <property type="entry name" value="Gtf3_N"/>
</dbReference>